<evidence type="ECO:0000313" key="2">
    <source>
        <dbReference type="Proteomes" id="UP001150217"/>
    </source>
</evidence>
<keyword evidence="2" id="KW-1185">Reference proteome</keyword>
<reference evidence="1" key="1">
    <citation type="submission" date="2022-08" db="EMBL/GenBank/DDBJ databases">
        <title>A Global Phylogenomic Analysis of the Shiitake Genus Lentinula.</title>
        <authorList>
            <consortium name="DOE Joint Genome Institute"/>
            <person name="Sierra-Patev S."/>
            <person name="Min B."/>
            <person name="Naranjo-Ortiz M."/>
            <person name="Looney B."/>
            <person name="Konkel Z."/>
            <person name="Slot J.C."/>
            <person name="Sakamoto Y."/>
            <person name="Steenwyk J.L."/>
            <person name="Rokas A."/>
            <person name="Carro J."/>
            <person name="Camarero S."/>
            <person name="Ferreira P."/>
            <person name="Molpeceres G."/>
            <person name="Ruiz-Duenas F.J."/>
            <person name="Serrano A."/>
            <person name="Henrissat B."/>
            <person name="Drula E."/>
            <person name="Hughes K.W."/>
            <person name="Mata J.L."/>
            <person name="Ishikawa N.K."/>
            <person name="Vargas-Isla R."/>
            <person name="Ushijima S."/>
            <person name="Smith C.A."/>
            <person name="Ahrendt S."/>
            <person name="Andreopoulos W."/>
            <person name="He G."/>
            <person name="Labutti K."/>
            <person name="Lipzen A."/>
            <person name="Ng V."/>
            <person name="Riley R."/>
            <person name="Sandor L."/>
            <person name="Barry K."/>
            <person name="Martinez A.T."/>
            <person name="Xiao Y."/>
            <person name="Gibbons J.G."/>
            <person name="Terashima K."/>
            <person name="Grigoriev I.V."/>
            <person name="Hibbett D.S."/>
        </authorList>
    </citation>
    <scope>NUCLEOTIDE SEQUENCE</scope>
    <source>
        <strain evidence="1">RHP3577 ss4</strain>
    </source>
</reference>
<organism evidence="1 2">
    <name type="scientific">Lentinula lateritia</name>
    <dbReference type="NCBI Taxonomy" id="40482"/>
    <lineage>
        <taxon>Eukaryota</taxon>
        <taxon>Fungi</taxon>
        <taxon>Dikarya</taxon>
        <taxon>Basidiomycota</taxon>
        <taxon>Agaricomycotina</taxon>
        <taxon>Agaricomycetes</taxon>
        <taxon>Agaricomycetidae</taxon>
        <taxon>Agaricales</taxon>
        <taxon>Marasmiineae</taxon>
        <taxon>Omphalotaceae</taxon>
        <taxon>Lentinula</taxon>
    </lineage>
</organism>
<evidence type="ECO:0000313" key="1">
    <source>
        <dbReference type="EMBL" id="KAJ4476551.1"/>
    </source>
</evidence>
<proteinExistence type="predicted"/>
<dbReference type="Proteomes" id="UP001150217">
    <property type="component" value="Unassembled WGS sequence"/>
</dbReference>
<gene>
    <name evidence="1" type="ORF">C8R41DRAFT_534425</name>
</gene>
<protein>
    <submittedName>
        <fullName evidence="1">Uncharacterized protein</fullName>
    </submittedName>
</protein>
<comment type="caution">
    <text evidence="1">The sequence shown here is derived from an EMBL/GenBank/DDBJ whole genome shotgun (WGS) entry which is preliminary data.</text>
</comment>
<accession>A0ABQ8V6C8</accession>
<dbReference type="EMBL" id="JANVFT010000070">
    <property type="protein sequence ID" value="KAJ4476551.1"/>
    <property type="molecule type" value="Genomic_DNA"/>
</dbReference>
<name>A0ABQ8V6C8_9AGAR</name>
<sequence length="134" mass="15229">MYFCTTCVGTQSTKLQKSNSEHFWKAAVDFVSRFDNEHGEVKVERSGEAETNNNALALLRVWANQRGYGESGEGVSVQGFDGKGPWWAALLMYLVLGEETTSARWKFGGRGKKKTARKRVKLVEKEIWMLDYEI</sequence>
<dbReference type="Gene3D" id="1.10.1410.10">
    <property type="match status" value="1"/>
</dbReference>